<keyword evidence="6 12" id="KW-1133">Transmembrane helix</keyword>
<evidence type="ECO:0000256" key="5">
    <source>
        <dbReference type="ARBA" id="ARBA00022982"/>
    </source>
</evidence>
<comment type="function">
    <text evidence="12">Required for disulfide bond formation in some proteins.</text>
</comment>
<dbReference type="PIRSF" id="PIRSF036659">
    <property type="entry name" value="BdbC"/>
    <property type="match status" value="1"/>
</dbReference>
<dbReference type="NCBIfam" id="NF002849">
    <property type="entry name" value="PRK03113.1"/>
    <property type="match status" value="1"/>
</dbReference>
<gene>
    <name evidence="12" type="primary">bdbC</name>
    <name evidence="14" type="ORF">CY96_29435</name>
</gene>
<keyword evidence="12" id="KW-1003">Cell membrane</keyword>
<dbReference type="Gene3D" id="1.20.1550.10">
    <property type="entry name" value="DsbB-like"/>
    <property type="match status" value="1"/>
</dbReference>
<dbReference type="InterPro" id="IPR003752">
    <property type="entry name" value="DiS_bond_form_DsbB/BdbC"/>
</dbReference>
<evidence type="ECO:0000256" key="3">
    <source>
        <dbReference type="ARBA" id="ARBA00022448"/>
    </source>
</evidence>
<dbReference type="RefSeq" id="WP_000905546.1">
    <property type="nucleotide sequence ID" value="NZ_CP007513.1"/>
</dbReference>
<dbReference type="Proteomes" id="UP000031778">
    <property type="component" value="Plasmid pBb"/>
</dbReference>
<name>A0A9W3L661_9BACI</name>
<evidence type="ECO:0000256" key="10">
    <source>
        <dbReference type="ARBA" id="ARBA00023186"/>
    </source>
</evidence>
<dbReference type="GO" id="GO:0006457">
    <property type="term" value="P:protein folding"/>
    <property type="evidence" value="ECO:0007669"/>
    <property type="project" value="InterPro"/>
</dbReference>
<evidence type="ECO:0000256" key="9">
    <source>
        <dbReference type="ARBA" id="ARBA00023157"/>
    </source>
</evidence>
<evidence type="ECO:0000256" key="4">
    <source>
        <dbReference type="ARBA" id="ARBA00022692"/>
    </source>
</evidence>
<evidence type="ECO:0000256" key="6">
    <source>
        <dbReference type="ARBA" id="ARBA00022989"/>
    </source>
</evidence>
<evidence type="ECO:0000256" key="11">
    <source>
        <dbReference type="ARBA" id="ARBA00023284"/>
    </source>
</evidence>
<sequence>MLIIQKYHIVIAWTIATSAMLISLFFSEWMKLPPCDLCWYQRMAMYPLVLILGVGIYRKDSHVSTYAFPFACIGLMLSVYQITIQAFPNSEMQICSVGVSCTKDYLNLFGFISIPMLSFVGFLAIIILLYIKSERDKRINNTAIMNNMLE</sequence>
<reference evidence="15" key="1">
    <citation type="submission" date="2014-03" db="EMBL/GenBank/DDBJ databases">
        <title>The Complete Genome Sequence of Bacillus bombyseptieus.</title>
        <authorList>
            <person name="Cheng T."/>
            <person name="Lin P."/>
            <person name="Jin S."/>
            <person name="Wu Y."/>
            <person name="Fu B."/>
            <person name="Long R."/>
            <person name="Liu D."/>
            <person name="Guo Y."/>
            <person name="Peng L."/>
            <person name="Xia Q."/>
        </authorList>
    </citation>
    <scope>NUCLEOTIDE SEQUENCE [LARGE SCALE GENOMIC DNA]</scope>
    <source>
        <strain evidence="15">wang</strain>
        <plasmid evidence="15">pBb</plasmid>
    </source>
</reference>
<keyword evidence="11 12" id="KW-0676">Redox-active center</keyword>
<keyword evidence="9 12" id="KW-1015">Disulfide bond</keyword>
<dbReference type="SUPFAM" id="SSF158442">
    <property type="entry name" value="DsbB-like"/>
    <property type="match status" value="1"/>
</dbReference>
<keyword evidence="5 12" id="KW-0249">Electron transport</keyword>
<feature type="transmembrane region" description="Helical" evidence="13">
    <location>
        <begin position="39"/>
        <end position="57"/>
    </location>
</feature>
<feature type="transmembrane region" description="Helical" evidence="13">
    <location>
        <begin position="108"/>
        <end position="131"/>
    </location>
</feature>
<dbReference type="InterPro" id="IPR023380">
    <property type="entry name" value="DsbB-like_sf"/>
</dbReference>
<keyword evidence="10 12" id="KW-0143">Chaperone</keyword>
<dbReference type="AlphaFoldDB" id="A0A9W3L661"/>
<dbReference type="HAMAP" id="MF_00287">
    <property type="entry name" value="BdbC"/>
    <property type="match status" value="1"/>
</dbReference>
<keyword evidence="8 12" id="KW-0472">Membrane</keyword>
<evidence type="ECO:0000256" key="2">
    <source>
        <dbReference type="ARBA" id="ARBA00007602"/>
    </source>
</evidence>
<evidence type="ECO:0000256" key="13">
    <source>
        <dbReference type="SAM" id="Phobius"/>
    </source>
</evidence>
<comment type="subcellular location">
    <subcellularLocation>
        <location evidence="12">Cell membrane</location>
        <topology evidence="12">Multi-pass membrane protein</topology>
    </subcellularLocation>
    <subcellularLocation>
        <location evidence="1">Membrane</location>
        <topology evidence="1">Multi-pass membrane protein</topology>
    </subcellularLocation>
</comment>
<comment type="similarity">
    <text evidence="2 12">Belongs to the DsbB family. BdbC subfamily.</text>
</comment>
<dbReference type="PANTHER" id="PTHR43469">
    <property type="entry name" value="DISULFIDE FORMATION PROTEIN-RELATED"/>
    <property type="match status" value="1"/>
</dbReference>
<feature type="transmembrane region" description="Helical" evidence="13">
    <location>
        <begin position="66"/>
        <end position="88"/>
    </location>
</feature>
<feature type="disulfide bond" description="Redox-active" evidence="12">
    <location>
        <begin position="35"/>
        <end position="38"/>
    </location>
</feature>
<feature type="disulfide bond" description="Redox-active" evidence="12">
    <location>
        <begin position="95"/>
        <end position="101"/>
    </location>
</feature>
<keyword evidence="7 12" id="KW-0560">Oxidoreductase</keyword>
<organism evidence="14 15">
    <name type="scientific">Bacillus bombysepticus str. Wang</name>
    <dbReference type="NCBI Taxonomy" id="1330043"/>
    <lineage>
        <taxon>Bacteria</taxon>
        <taxon>Bacillati</taxon>
        <taxon>Bacillota</taxon>
        <taxon>Bacilli</taxon>
        <taxon>Bacillales</taxon>
        <taxon>Bacillaceae</taxon>
        <taxon>Bacillus</taxon>
        <taxon>Bacillus cereus group</taxon>
    </lineage>
</organism>
<dbReference type="KEGG" id="bby:CY96_29435"/>
<dbReference type="InterPro" id="IPR012187">
    <property type="entry name" value="Disulphide_bond_form_BdbC"/>
</dbReference>
<protein>
    <recommendedName>
        <fullName evidence="12">Probable disulfide formation protein</fullName>
    </recommendedName>
    <alternativeName>
        <fullName evidence="12">Disulfide oxidoreductase</fullName>
    </alternativeName>
    <alternativeName>
        <fullName evidence="12">Thiol-disulfide oxidoreductase</fullName>
    </alternativeName>
</protein>
<accession>A0A9W3L661</accession>
<keyword evidence="14" id="KW-0614">Plasmid</keyword>
<feature type="transmembrane region" description="Helical" evidence="13">
    <location>
        <begin position="7"/>
        <end position="27"/>
    </location>
</feature>
<dbReference type="EMBL" id="CP007513">
    <property type="protein sequence ID" value="AHX21879.1"/>
    <property type="molecule type" value="Genomic_DNA"/>
</dbReference>
<evidence type="ECO:0000313" key="15">
    <source>
        <dbReference type="Proteomes" id="UP000031778"/>
    </source>
</evidence>
<keyword evidence="4 12" id="KW-0812">Transmembrane</keyword>
<keyword evidence="3 12" id="KW-0813">Transport</keyword>
<evidence type="ECO:0000256" key="1">
    <source>
        <dbReference type="ARBA" id="ARBA00004141"/>
    </source>
</evidence>
<proteinExistence type="inferred from homology"/>
<evidence type="ECO:0000256" key="12">
    <source>
        <dbReference type="HAMAP-Rule" id="MF_00287"/>
    </source>
</evidence>
<dbReference type="PANTHER" id="PTHR43469:SF1">
    <property type="entry name" value="SPBETA PROPHAGE-DERIVED DISULFIDE BOND FORMATION PROTEIN B"/>
    <property type="match status" value="1"/>
</dbReference>
<evidence type="ECO:0000256" key="7">
    <source>
        <dbReference type="ARBA" id="ARBA00023002"/>
    </source>
</evidence>
<keyword evidence="15" id="KW-1185">Reference proteome</keyword>
<evidence type="ECO:0000313" key="14">
    <source>
        <dbReference type="EMBL" id="AHX21879.1"/>
    </source>
</evidence>
<dbReference type="GO" id="GO:0005886">
    <property type="term" value="C:plasma membrane"/>
    <property type="evidence" value="ECO:0007669"/>
    <property type="project" value="UniProtKB-SubCell"/>
</dbReference>
<dbReference type="Pfam" id="PF02600">
    <property type="entry name" value="DsbB"/>
    <property type="match status" value="1"/>
</dbReference>
<evidence type="ECO:0000256" key="8">
    <source>
        <dbReference type="ARBA" id="ARBA00023136"/>
    </source>
</evidence>
<dbReference type="GO" id="GO:0015035">
    <property type="term" value="F:protein-disulfide reductase activity"/>
    <property type="evidence" value="ECO:0007669"/>
    <property type="project" value="UniProtKB-UniRule"/>
</dbReference>
<geneLocation type="plasmid" evidence="14 15">
    <name>pBb</name>
</geneLocation>